<name>A0A7E6EPE7_9MOLL</name>
<dbReference type="Proteomes" id="UP000515154">
    <property type="component" value="Linkage group LG3"/>
</dbReference>
<evidence type="ECO:0000313" key="2">
    <source>
        <dbReference type="RefSeq" id="XP_036357209.1"/>
    </source>
</evidence>
<keyword evidence="1" id="KW-1185">Reference proteome</keyword>
<dbReference type="AlphaFoldDB" id="A0A7E6EPE7"/>
<protein>
    <submittedName>
        <fullName evidence="2">Uncharacterized protein C1orf194 homolog isoform X1</fullName>
    </submittedName>
</protein>
<organism evidence="1 2">
    <name type="scientific">Octopus sinensis</name>
    <name type="common">East Asian common octopus</name>
    <dbReference type="NCBI Taxonomy" id="2607531"/>
    <lineage>
        <taxon>Eukaryota</taxon>
        <taxon>Metazoa</taxon>
        <taxon>Spiralia</taxon>
        <taxon>Lophotrochozoa</taxon>
        <taxon>Mollusca</taxon>
        <taxon>Cephalopoda</taxon>
        <taxon>Coleoidea</taxon>
        <taxon>Octopodiformes</taxon>
        <taxon>Octopoda</taxon>
        <taxon>Incirrata</taxon>
        <taxon>Octopodidae</taxon>
        <taxon>Octopus</taxon>
    </lineage>
</organism>
<dbReference type="RefSeq" id="XP_036357209.1">
    <property type="nucleotide sequence ID" value="XM_036501316.1"/>
</dbReference>
<dbReference type="InterPro" id="IPR022179">
    <property type="entry name" value="CFAP276"/>
</dbReference>
<dbReference type="Pfam" id="PF12494">
    <property type="entry name" value="DUF3695"/>
    <property type="match status" value="1"/>
</dbReference>
<evidence type="ECO:0000313" key="1">
    <source>
        <dbReference type="Proteomes" id="UP000515154"/>
    </source>
</evidence>
<accession>A0A7E6EPE7</accession>
<gene>
    <name evidence="2" type="primary">LOC115209956</name>
</gene>
<sequence>MSSFKRGRDPFPFPRQANDEELSGIKKEQVCLQHEPYHISQQADPWNNLHNKRTLQNSRRLFFYHDPLAPNDSLDFILKSVYEQDKDLFSTKADTLLQVETITDEHSRKLVNREKIPEKKPLHMDHPLNIIPSEKMEDFNSVKLAIGPQPKCGSGCIFGRKPKFIKDVKMSKEK</sequence>
<reference evidence="2" key="1">
    <citation type="submission" date="2025-08" db="UniProtKB">
        <authorList>
            <consortium name="RefSeq"/>
        </authorList>
    </citation>
    <scope>IDENTIFICATION</scope>
</reference>
<proteinExistence type="predicted"/>